<keyword evidence="2" id="KW-0547">Nucleotide-binding</keyword>
<organism evidence="5 6">
    <name type="scientific">Plasmodium coatneyi</name>
    <dbReference type="NCBI Taxonomy" id="208452"/>
    <lineage>
        <taxon>Eukaryota</taxon>
        <taxon>Sar</taxon>
        <taxon>Alveolata</taxon>
        <taxon>Apicomplexa</taxon>
        <taxon>Aconoidasida</taxon>
        <taxon>Haemosporida</taxon>
        <taxon>Plasmodiidae</taxon>
        <taxon>Plasmodium</taxon>
    </lineage>
</organism>
<dbReference type="SUPFAM" id="SSF52540">
    <property type="entry name" value="P-loop containing nucleoside triphosphate hydrolases"/>
    <property type="match status" value="1"/>
</dbReference>
<dbReference type="InterPro" id="IPR005654">
    <property type="entry name" value="ATPase_AFG1-like"/>
</dbReference>
<dbReference type="NCBIfam" id="NF040713">
    <property type="entry name" value="ZapE"/>
    <property type="match status" value="1"/>
</dbReference>
<name>A0A1B1E153_9APIC</name>
<keyword evidence="3" id="KW-0067">ATP-binding</keyword>
<dbReference type="Gene3D" id="3.40.50.300">
    <property type="entry name" value="P-loop containing nucleotide triphosphate hydrolases"/>
    <property type="match status" value="1"/>
</dbReference>
<dbReference type="Pfam" id="PF03969">
    <property type="entry name" value="AFG1_ATPase"/>
    <property type="match status" value="1"/>
</dbReference>
<reference evidence="6" key="1">
    <citation type="submission" date="2016-06" db="EMBL/GenBank/DDBJ databases">
        <title>First high quality genome sequence of Plasmodium coatneyi using continuous long reads from single molecule, real-time sequencing.</title>
        <authorList>
            <person name="Chien J.-T."/>
            <person name="Pakala S.B."/>
            <person name="Geraldo J.A."/>
            <person name="Lapp S.A."/>
            <person name="Barnwell J.W."/>
            <person name="Kissinger J.C."/>
            <person name="Galinski M.R."/>
            <person name="Humphrey J.C."/>
        </authorList>
    </citation>
    <scope>NUCLEOTIDE SEQUENCE [LARGE SCALE GENOMIC DNA]</scope>
    <source>
        <strain evidence="6">Hackeri</strain>
    </source>
</reference>
<evidence type="ECO:0000256" key="1">
    <source>
        <dbReference type="ARBA" id="ARBA00010322"/>
    </source>
</evidence>
<proteinExistence type="inferred from homology"/>
<dbReference type="Proteomes" id="UP000092716">
    <property type="component" value="Chromosome 10"/>
</dbReference>
<dbReference type="RefSeq" id="XP_019915453.1">
    <property type="nucleotide sequence ID" value="XM_020059746.1"/>
</dbReference>
<dbReference type="GeneID" id="30909675"/>
<gene>
    <name evidence="5" type="ORF">PCOAH_00029440</name>
</gene>
<dbReference type="VEuPathDB" id="PlasmoDB:PCOAH_00029440"/>
<feature type="compositionally biased region" description="Acidic residues" evidence="4">
    <location>
        <begin position="140"/>
        <end position="152"/>
    </location>
</feature>
<dbReference type="KEGG" id="pcot:PCOAH_00029440"/>
<comment type="similarity">
    <text evidence="1">Belongs to the AFG1 ATPase family.</text>
</comment>
<dbReference type="GO" id="GO:0016887">
    <property type="term" value="F:ATP hydrolysis activity"/>
    <property type="evidence" value="ECO:0007669"/>
    <property type="project" value="InterPro"/>
</dbReference>
<dbReference type="GO" id="GO:0005524">
    <property type="term" value="F:ATP binding"/>
    <property type="evidence" value="ECO:0007669"/>
    <property type="project" value="UniProtKB-KW"/>
</dbReference>
<accession>A0A1B1E153</accession>
<evidence type="ECO:0000256" key="3">
    <source>
        <dbReference type="ARBA" id="ARBA00022840"/>
    </source>
</evidence>
<evidence type="ECO:0000313" key="6">
    <source>
        <dbReference type="Proteomes" id="UP000092716"/>
    </source>
</evidence>
<keyword evidence="6" id="KW-1185">Reference proteome</keyword>
<dbReference type="PANTHER" id="PTHR12169:SF6">
    <property type="entry name" value="AFG1-LIKE ATPASE"/>
    <property type="match status" value="1"/>
</dbReference>
<dbReference type="EMBL" id="CP016248">
    <property type="protein sequence ID" value="ANQ08758.1"/>
    <property type="molecule type" value="Genomic_DNA"/>
</dbReference>
<evidence type="ECO:0000256" key="2">
    <source>
        <dbReference type="ARBA" id="ARBA00022741"/>
    </source>
</evidence>
<feature type="region of interest" description="Disordered" evidence="4">
    <location>
        <begin position="126"/>
        <end position="152"/>
    </location>
</feature>
<dbReference type="GO" id="GO:0005739">
    <property type="term" value="C:mitochondrion"/>
    <property type="evidence" value="ECO:0007669"/>
    <property type="project" value="TreeGrafter"/>
</dbReference>
<dbReference type="InterPro" id="IPR027417">
    <property type="entry name" value="P-loop_NTPase"/>
</dbReference>
<evidence type="ECO:0000256" key="4">
    <source>
        <dbReference type="SAM" id="MobiDB-lite"/>
    </source>
</evidence>
<dbReference type="OrthoDB" id="548867at2759"/>
<protein>
    <submittedName>
        <fullName evidence="5">Nucleotide binding protein</fullName>
    </submittedName>
</protein>
<dbReference type="AlphaFoldDB" id="A0A1B1E153"/>
<dbReference type="PANTHER" id="PTHR12169">
    <property type="entry name" value="ATPASE N2B"/>
    <property type="match status" value="1"/>
</dbReference>
<evidence type="ECO:0000313" key="5">
    <source>
        <dbReference type="EMBL" id="ANQ08758.1"/>
    </source>
</evidence>
<sequence>MNMFVHSRGGIKSLRQVRTTISHYKRKLLKFQQQAQFSLFNTEQRKVAENDVTSSSGNTGFIQLYHDLVKTNKIEQDPFQYKLVLILQALENNLNGFYDNVEKKLARGKTPRKKFFSSLFGMKKNAQGKGNAGSNKLADDAENGQEVEDEQSLENYQNDDNFFIYEEGTNTKEKEKRLHYDSIESEDYYLQGRDSLIEGENIKYIRGLYVYGSVGRGKTYFLNLLFDRIKLGKLKIHYHNFMQEVHKSFHEEKMNNSEDAIKSISIKMSKKYKLIFIDEFQVVHITDAMVINSLFKHLFYQGTVLLCSSNRNPKYLYHNGLNRERFIPFIKLLYKFNYIFEIDNYHDFRLRNNNVDNHIYSIPTKKFEEIKKMCNDMYCQVNKKDISHVRQVEKYNKEIAVSEFKTCVIPYSLNNYAIFSFHDICGQNISIDEFNAISKDSHTLFIYDIEKMNEETKGNEMRRFILLIDILYEKNTKVFFFSDVPIFQIFQIPSIISHFHTFIERMKKKYNNFNSFKNDASVYLKSGSFNREIFTKIVSHFDMDQEIGIKLFDAINFNINKEYIPIEYLRNVLTFHITNYEIDVKKHLKYLEDKDVQLEPIPYSLFDENEIDTNQENAFASMRTLSRMKHMGTVSYLEKHKKIYESSA</sequence>